<dbReference type="Pfam" id="PF00072">
    <property type="entry name" value="Response_reg"/>
    <property type="match status" value="1"/>
</dbReference>
<name>A0A6B3LU58_9BACT</name>
<dbReference type="EMBL" id="JAAGWD010000009">
    <property type="protein sequence ID" value="NEM99353.1"/>
    <property type="molecule type" value="Genomic_DNA"/>
</dbReference>
<dbReference type="PANTHER" id="PTHR44520:SF2">
    <property type="entry name" value="RESPONSE REGULATOR RCP1"/>
    <property type="match status" value="1"/>
</dbReference>
<dbReference type="InterPro" id="IPR001789">
    <property type="entry name" value="Sig_transdc_resp-reg_receiver"/>
</dbReference>
<organism evidence="3 4">
    <name type="scientific">Pontibacter burrus</name>
    <dbReference type="NCBI Taxonomy" id="2704466"/>
    <lineage>
        <taxon>Bacteria</taxon>
        <taxon>Pseudomonadati</taxon>
        <taxon>Bacteroidota</taxon>
        <taxon>Cytophagia</taxon>
        <taxon>Cytophagales</taxon>
        <taxon>Hymenobacteraceae</taxon>
        <taxon>Pontibacter</taxon>
    </lineage>
</organism>
<evidence type="ECO:0000256" key="1">
    <source>
        <dbReference type="PROSITE-ProRule" id="PRU00169"/>
    </source>
</evidence>
<feature type="modified residue" description="4-aspartylphosphate" evidence="1">
    <location>
        <position position="64"/>
    </location>
</feature>
<feature type="domain" description="Response regulatory" evidence="2">
    <location>
        <begin position="6"/>
        <end position="134"/>
    </location>
</feature>
<dbReference type="Gene3D" id="3.40.50.2300">
    <property type="match status" value="1"/>
</dbReference>
<sequence>MYKLKHILIIDDDQINSLFSQIILEDANACQAVSVCQSTIEALELLRSLAGTPDAHFPDLILLDINMPELDGFDFLEQYHHLGYSHTQQTLISMFSSSQDPDHMERIKNYSSVIGFIPKPLSMATLNTLLAHHFTPPVNN</sequence>
<dbReference type="Proteomes" id="UP000474777">
    <property type="component" value="Unassembled WGS sequence"/>
</dbReference>
<dbReference type="SMART" id="SM00448">
    <property type="entry name" value="REC"/>
    <property type="match status" value="1"/>
</dbReference>
<keyword evidence="1" id="KW-0597">Phosphoprotein</keyword>
<dbReference type="RefSeq" id="WP_163916451.1">
    <property type="nucleotide sequence ID" value="NZ_JAAGWD010000009.1"/>
</dbReference>
<dbReference type="InterPro" id="IPR011006">
    <property type="entry name" value="CheY-like_superfamily"/>
</dbReference>
<dbReference type="InterPro" id="IPR052893">
    <property type="entry name" value="TCS_response_regulator"/>
</dbReference>
<dbReference type="AlphaFoldDB" id="A0A6B3LU58"/>
<protein>
    <submittedName>
        <fullName evidence="3">Response regulator</fullName>
    </submittedName>
</protein>
<dbReference type="PROSITE" id="PS50110">
    <property type="entry name" value="RESPONSE_REGULATORY"/>
    <property type="match status" value="1"/>
</dbReference>
<keyword evidence="4" id="KW-1185">Reference proteome</keyword>
<evidence type="ECO:0000313" key="3">
    <source>
        <dbReference type="EMBL" id="NEM99353.1"/>
    </source>
</evidence>
<comment type="caution">
    <text evidence="3">The sequence shown here is derived from an EMBL/GenBank/DDBJ whole genome shotgun (WGS) entry which is preliminary data.</text>
</comment>
<reference evidence="3 4" key="1">
    <citation type="submission" date="2020-02" db="EMBL/GenBank/DDBJ databases">
        <authorList>
            <person name="Kim M.K."/>
        </authorList>
    </citation>
    <scope>NUCLEOTIDE SEQUENCE [LARGE SCALE GENOMIC DNA]</scope>
    <source>
        <strain evidence="3 4">BT327</strain>
    </source>
</reference>
<gene>
    <name evidence="3" type="ORF">GXP69_16765</name>
</gene>
<dbReference type="GO" id="GO:0000160">
    <property type="term" value="P:phosphorelay signal transduction system"/>
    <property type="evidence" value="ECO:0007669"/>
    <property type="project" value="InterPro"/>
</dbReference>
<dbReference type="SUPFAM" id="SSF52172">
    <property type="entry name" value="CheY-like"/>
    <property type="match status" value="1"/>
</dbReference>
<evidence type="ECO:0000313" key="4">
    <source>
        <dbReference type="Proteomes" id="UP000474777"/>
    </source>
</evidence>
<accession>A0A6B3LU58</accession>
<evidence type="ECO:0000259" key="2">
    <source>
        <dbReference type="PROSITE" id="PS50110"/>
    </source>
</evidence>
<dbReference type="PANTHER" id="PTHR44520">
    <property type="entry name" value="RESPONSE REGULATOR RCP1-RELATED"/>
    <property type="match status" value="1"/>
</dbReference>
<proteinExistence type="predicted"/>